<dbReference type="EMBL" id="NEVM01000005">
    <property type="protein sequence ID" value="OZI29924.1"/>
    <property type="molecule type" value="Genomic_DNA"/>
</dbReference>
<dbReference type="PANTHER" id="PTHR36933:SF1">
    <property type="entry name" value="SLL0788 PROTEIN"/>
    <property type="match status" value="1"/>
</dbReference>
<proteinExistence type="predicted"/>
<keyword evidence="1" id="KW-0732">Signal</keyword>
<evidence type="ECO:0000259" key="2">
    <source>
        <dbReference type="Pfam" id="PF03713"/>
    </source>
</evidence>
<feature type="chain" id="PRO_5012447166" description="DUF305 domain-containing protein" evidence="1">
    <location>
        <begin position="27"/>
        <end position="142"/>
    </location>
</feature>
<dbReference type="Gene3D" id="1.20.1260.10">
    <property type="match status" value="1"/>
</dbReference>
<comment type="caution">
    <text evidence="3">The sequence shown here is derived from an EMBL/GenBank/DDBJ whole genome shotgun (WGS) entry which is preliminary data.</text>
</comment>
<dbReference type="OrthoDB" id="8603558at2"/>
<dbReference type="PANTHER" id="PTHR36933">
    <property type="entry name" value="SLL0788 PROTEIN"/>
    <property type="match status" value="1"/>
</dbReference>
<evidence type="ECO:0000313" key="3">
    <source>
        <dbReference type="EMBL" id="OZI29924.1"/>
    </source>
</evidence>
<keyword evidence="4" id="KW-1185">Reference proteome</keyword>
<name>A0A261RXW4_9BORD</name>
<feature type="domain" description="DUF305" evidence="2">
    <location>
        <begin position="30"/>
        <end position="121"/>
    </location>
</feature>
<reference evidence="4" key="1">
    <citation type="submission" date="2017-05" db="EMBL/GenBank/DDBJ databases">
        <title>Complete and WGS of Bordetella genogroups.</title>
        <authorList>
            <person name="Spilker T."/>
            <person name="Lipuma J."/>
        </authorList>
    </citation>
    <scope>NUCLEOTIDE SEQUENCE [LARGE SCALE GENOMIC DNA]</scope>
    <source>
        <strain evidence="4">AU16122</strain>
    </source>
</reference>
<organism evidence="3 4">
    <name type="scientific">Bordetella genomosp. 10</name>
    <dbReference type="NCBI Taxonomy" id="1416804"/>
    <lineage>
        <taxon>Bacteria</taxon>
        <taxon>Pseudomonadati</taxon>
        <taxon>Pseudomonadota</taxon>
        <taxon>Betaproteobacteria</taxon>
        <taxon>Burkholderiales</taxon>
        <taxon>Alcaligenaceae</taxon>
        <taxon>Bordetella</taxon>
    </lineage>
</organism>
<dbReference type="Proteomes" id="UP000216020">
    <property type="component" value="Unassembled WGS sequence"/>
</dbReference>
<dbReference type="Pfam" id="PF03713">
    <property type="entry name" value="DUF305"/>
    <property type="match status" value="1"/>
</dbReference>
<accession>A0A261RXW4</accession>
<dbReference type="RefSeq" id="WP_094854364.1">
    <property type="nucleotide sequence ID" value="NZ_NEVM01000005.1"/>
</dbReference>
<sequence>MKKFSAAAMLALSSMCCAVGAAQAQADTGHGDMHMSMTPAAGSPSTQAYQESMQRMHRDMAIDYSGNADVDFARGMIPHHQGAIDMARTELKYGRDPEMRKLAQEVIDAQEKEIAFLQAWLKKHAPAQKAPRGSPAAEVPQR</sequence>
<evidence type="ECO:0000313" key="4">
    <source>
        <dbReference type="Proteomes" id="UP000216020"/>
    </source>
</evidence>
<evidence type="ECO:0000256" key="1">
    <source>
        <dbReference type="SAM" id="SignalP"/>
    </source>
</evidence>
<protein>
    <recommendedName>
        <fullName evidence="2">DUF305 domain-containing protein</fullName>
    </recommendedName>
</protein>
<dbReference type="AlphaFoldDB" id="A0A261RXW4"/>
<dbReference type="InterPro" id="IPR005183">
    <property type="entry name" value="DUF305_CopM-like"/>
</dbReference>
<gene>
    <name evidence="3" type="ORF">CAL29_17680</name>
</gene>
<feature type="signal peptide" evidence="1">
    <location>
        <begin position="1"/>
        <end position="26"/>
    </location>
</feature>
<dbReference type="InterPro" id="IPR012347">
    <property type="entry name" value="Ferritin-like"/>
</dbReference>